<name>A0A401THX1_CHIPU</name>
<accession>A0A401THX1</accession>
<keyword evidence="2" id="KW-1185">Reference proteome</keyword>
<dbReference type="AlphaFoldDB" id="A0A401THX1"/>
<organism evidence="1 2">
    <name type="scientific">Chiloscyllium punctatum</name>
    <name type="common">Brownbanded bambooshark</name>
    <name type="synonym">Hemiscyllium punctatum</name>
    <dbReference type="NCBI Taxonomy" id="137246"/>
    <lineage>
        <taxon>Eukaryota</taxon>
        <taxon>Metazoa</taxon>
        <taxon>Chordata</taxon>
        <taxon>Craniata</taxon>
        <taxon>Vertebrata</taxon>
        <taxon>Chondrichthyes</taxon>
        <taxon>Elasmobranchii</taxon>
        <taxon>Galeomorphii</taxon>
        <taxon>Galeoidea</taxon>
        <taxon>Orectolobiformes</taxon>
        <taxon>Hemiscylliidae</taxon>
        <taxon>Chiloscyllium</taxon>
    </lineage>
</organism>
<proteinExistence type="predicted"/>
<reference evidence="1 2" key="1">
    <citation type="journal article" date="2018" name="Nat. Ecol. Evol.">
        <title>Shark genomes provide insights into elasmobranch evolution and the origin of vertebrates.</title>
        <authorList>
            <person name="Hara Y"/>
            <person name="Yamaguchi K"/>
            <person name="Onimaru K"/>
            <person name="Kadota M"/>
            <person name="Koyanagi M"/>
            <person name="Keeley SD"/>
            <person name="Tatsumi K"/>
            <person name="Tanaka K"/>
            <person name="Motone F"/>
            <person name="Kageyama Y"/>
            <person name="Nozu R"/>
            <person name="Adachi N"/>
            <person name="Nishimura O"/>
            <person name="Nakagawa R"/>
            <person name="Tanegashima C"/>
            <person name="Kiyatake I"/>
            <person name="Matsumoto R"/>
            <person name="Murakumo K"/>
            <person name="Nishida K"/>
            <person name="Terakita A"/>
            <person name="Kuratani S"/>
            <person name="Sato K"/>
            <person name="Hyodo S Kuraku.S."/>
        </authorList>
    </citation>
    <scope>NUCLEOTIDE SEQUENCE [LARGE SCALE GENOMIC DNA]</scope>
</reference>
<sequence length="288" mass="32422">MAIGALKPPGLDWILAHEDRDFLSSLSDRLLENLVGVGVIVAKAISHRGRIDQPRVDLDDRHAGGELVTQRLVFLFNLREGILQGPYGAGRDARRRGRIVLRDLGVDGIDRLERAVISSSPDGSAIEFVERLFGQAGVGDRGRFPHRRLQHIRSEQVPQQRDDLRLRNVVRIVARDDIANEVMVEASARLLNHGHEVRRHKEELAHGRDVDHLGMDRHEHGGSGVERSHGEVAKLRRTVDYDDVVIVGDLVDRRRQATKEKVMAALATLDHGSRRVVLELHQFEIARH</sequence>
<dbReference type="EMBL" id="BEZZ01077054">
    <property type="protein sequence ID" value="GCC42249.1"/>
    <property type="molecule type" value="Genomic_DNA"/>
</dbReference>
<evidence type="ECO:0000313" key="1">
    <source>
        <dbReference type="EMBL" id="GCC42249.1"/>
    </source>
</evidence>
<gene>
    <name evidence="1" type="ORF">chiPu_0026331</name>
</gene>
<evidence type="ECO:0000313" key="2">
    <source>
        <dbReference type="Proteomes" id="UP000287033"/>
    </source>
</evidence>
<dbReference type="Proteomes" id="UP000287033">
    <property type="component" value="Unassembled WGS sequence"/>
</dbReference>
<comment type="caution">
    <text evidence="1">The sequence shown here is derived from an EMBL/GenBank/DDBJ whole genome shotgun (WGS) entry which is preliminary data.</text>
</comment>
<protein>
    <submittedName>
        <fullName evidence="1">Uncharacterized protein</fullName>
    </submittedName>
</protein>